<protein>
    <submittedName>
        <fullName evidence="1">Uncharacterized protein</fullName>
    </submittedName>
</protein>
<evidence type="ECO:0000313" key="1">
    <source>
        <dbReference type="EMBL" id="CEI40202.1"/>
    </source>
</evidence>
<dbReference type="STRING" id="56646.A0A2L2TF78"/>
<dbReference type="AlphaFoldDB" id="A0A2L2TF78"/>
<evidence type="ECO:0000313" key="2">
    <source>
        <dbReference type="Proteomes" id="UP000245910"/>
    </source>
</evidence>
<proteinExistence type="predicted"/>
<accession>A0A2L2TF78</accession>
<reference evidence="2" key="1">
    <citation type="submission" date="2014-10" db="EMBL/GenBank/DDBJ databases">
        <authorList>
            <person name="King R."/>
        </authorList>
    </citation>
    <scope>NUCLEOTIDE SEQUENCE [LARGE SCALE GENOMIC DNA]</scope>
    <source>
        <strain evidence="2">A3/5</strain>
    </source>
</reference>
<dbReference type="Proteomes" id="UP000245910">
    <property type="component" value="Chromosome IIII"/>
</dbReference>
<organism evidence="1 2">
    <name type="scientific">Fusarium venenatum</name>
    <dbReference type="NCBI Taxonomy" id="56646"/>
    <lineage>
        <taxon>Eukaryota</taxon>
        <taxon>Fungi</taxon>
        <taxon>Dikarya</taxon>
        <taxon>Ascomycota</taxon>
        <taxon>Pezizomycotina</taxon>
        <taxon>Sordariomycetes</taxon>
        <taxon>Hypocreomycetidae</taxon>
        <taxon>Hypocreales</taxon>
        <taxon>Nectriaceae</taxon>
        <taxon>Fusarium</taxon>
    </lineage>
</organism>
<name>A0A2L2TF78_9HYPO</name>
<keyword evidence="2" id="KW-1185">Reference proteome</keyword>
<dbReference type="EMBL" id="LN649232">
    <property type="protein sequence ID" value="CEI40202.1"/>
    <property type="molecule type" value="Genomic_DNA"/>
</dbReference>
<sequence>MAQETQPIASILLHSTFVQLLEIDGRFEGAVFDKGSSGDIAVVTAQAHNKTQIYLRVGVKLAGAKFNDIAHAFRRAVHAVDAIVGGWPEGPTH</sequence>